<dbReference type="PANTHER" id="PTHR11088">
    <property type="entry name" value="TRNA DIMETHYLALLYLTRANSFERASE"/>
    <property type="match status" value="1"/>
</dbReference>
<dbReference type="InterPro" id="IPR039657">
    <property type="entry name" value="Dimethylallyltransferase"/>
</dbReference>
<keyword evidence="13" id="KW-1185">Reference proteome</keyword>
<dbReference type="GO" id="GO:0006400">
    <property type="term" value="P:tRNA modification"/>
    <property type="evidence" value="ECO:0007669"/>
    <property type="project" value="TreeGrafter"/>
</dbReference>
<evidence type="ECO:0000256" key="2">
    <source>
        <dbReference type="ARBA" id="ARBA00022679"/>
    </source>
</evidence>
<dbReference type="GO" id="GO:0008270">
    <property type="term" value="F:zinc ion binding"/>
    <property type="evidence" value="ECO:0007669"/>
    <property type="project" value="UniProtKB-KW"/>
</dbReference>
<dbReference type="InterPro" id="IPR036236">
    <property type="entry name" value="Znf_C2H2_sf"/>
</dbReference>
<name>A0AAN6THK5_9PEZI</name>
<dbReference type="GO" id="GO:0052381">
    <property type="term" value="F:tRNA dimethylallyltransferase activity"/>
    <property type="evidence" value="ECO:0007669"/>
    <property type="project" value="UniProtKB-UniRule"/>
</dbReference>
<dbReference type="EC" id="2.5.1.75" evidence="8 9"/>
<evidence type="ECO:0000256" key="3">
    <source>
        <dbReference type="ARBA" id="ARBA00022723"/>
    </source>
</evidence>
<evidence type="ECO:0000256" key="4">
    <source>
        <dbReference type="ARBA" id="ARBA00022741"/>
    </source>
</evidence>
<evidence type="ECO:0000256" key="9">
    <source>
        <dbReference type="RuleBase" id="RU003783"/>
    </source>
</evidence>
<dbReference type="Gene3D" id="3.30.160.60">
    <property type="entry name" value="Classic Zinc Finger"/>
    <property type="match status" value="1"/>
</dbReference>
<dbReference type="RefSeq" id="XP_064672197.1">
    <property type="nucleotide sequence ID" value="XM_064811204.1"/>
</dbReference>
<dbReference type="PANTHER" id="PTHR11088:SF89">
    <property type="entry name" value="TRNA DIMETHYLALLYLTRANSFERASE"/>
    <property type="match status" value="1"/>
</dbReference>
<comment type="catalytic activity">
    <reaction evidence="8 9">
        <text>adenosine(37) in tRNA + dimethylallyl diphosphate = N(6)-dimethylallyladenosine(37) in tRNA + diphosphate</text>
        <dbReference type="Rhea" id="RHEA:26482"/>
        <dbReference type="Rhea" id="RHEA-COMP:10162"/>
        <dbReference type="Rhea" id="RHEA-COMP:10375"/>
        <dbReference type="ChEBI" id="CHEBI:33019"/>
        <dbReference type="ChEBI" id="CHEBI:57623"/>
        <dbReference type="ChEBI" id="CHEBI:74411"/>
        <dbReference type="ChEBI" id="CHEBI:74415"/>
        <dbReference type="EC" id="2.5.1.75"/>
    </reaction>
</comment>
<keyword evidence="6" id="KW-0862">Zinc</keyword>
<dbReference type="Pfam" id="PF12171">
    <property type="entry name" value="zf-C2H2_jaz"/>
    <property type="match status" value="1"/>
</dbReference>
<dbReference type="SUPFAM" id="SSF57667">
    <property type="entry name" value="beta-beta-alpha zinc fingers"/>
    <property type="match status" value="1"/>
</dbReference>
<dbReference type="GO" id="GO:0005524">
    <property type="term" value="F:ATP binding"/>
    <property type="evidence" value="ECO:0007669"/>
    <property type="project" value="UniProtKB-UniRule"/>
</dbReference>
<evidence type="ECO:0000256" key="8">
    <source>
        <dbReference type="PIRNR" id="PIRNR039110"/>
    </source>
</evidence>
<sequence length="469" mass="54033">MKPLIIIYGSTGTGKSDFAVELATRFNGEIINADAMQMYKGLPIITNKLTAKEQRGIPHHILGSIELDEDPWVVTRFKREATRLISEIRAREKLPILVGGTSYYLDGLLFDNKLVEKEEQESPEGWVSNRDQLSDKYPILKGPPDAILKKLREVDPVMADRWHPNDTRKIRTSLEIYFATGRRASDIYAEQRSRRESKVANQDPTPRQNLGEILLFWLYARREALDERLDKRVDKMVQNGLLDETKEVYDYLQRRLASGETVDRSKGIWQSIGFRQFEPYLQALKETPESSELRKLKQAGIEDTKTATRQYAKYQVRWMTYKTISSLREEKLLDRLYLLDSTDIHRWNEEVLAKGVELARRFLNDEQLPLAVDISETARDVLTDSVQKSNQQATPCRKTCDFCNKVFLTEELWQTHIHSRKHHKVVRAAKKRSLVPAHYAPPRALVAVDTHMSEGHSSGNESSTSLNPP</sequence>
<evidence type="ECO:0000313" key="12">
    <source>
        <dbReference type="EMBL" id="KAK4114627.1"/>
    </source>
</evidence>
<protein>
    <recommendedName>
        <fullName evidence="8 9">tRNA dimethylallyltransferase</fullName>
        <ecNumber evidence="8 9">2.5.1.75</ecNumber>
    </recommendedName>
</protein>
<accession>A0AAN6THK5</accession>
<organism evidence="12 13">
    <name type="scientific">Canariomyces notabilis</name>
    <dbReference type="NCBI Taxonomy" id="2074819"/>
    <lineage>
        <taxon>Eukaryota</taxon>
        <taxon>Fungi</taxon>
        <taxon>Dikarya</taxon>
        <taxon>Ascomycota</taxon>
        <taxon>Pezizomycotina</taxon>
        <taxon>Sordariomycetes</taxon>
        <taxon>Sordariomycetidae</taxon>
        <taxon>Sordariales</taxon>
        <taxon>Chaetomiaceae</taxon>
        <taxon>Canariomyces</taxon>
    </lineage>
</organism>
<gene>
    <name evidence="12" type="ORF">N656DRAFT_704760</name>
</gene>
<keyword evidence="8 9" id="KW-0819">tRNA processing</keyword>
<dbReference type="InterPro" id="IPR013087">
    <property type="entry name" value="Znf_C2H2_type"/>
</dbReference>
<dbReference type="FunFam" id="1.10.20.140:FF:000003">
    <property type="entry name" value="tRNA dimethylallyltransferase"/>
    <property type="match status" value="1"/>
</dbReference>
<dbReference type="Gene3D" id="1.10.20.140">
    <property type="match status" value="1"/>
</dbReference>
<keyword evidence="3" id="KW-0479">Metal-binding</keyword>
<keyword evidence="7 8" id="KW-0067">ATP-binding</keyword>
<comment type="similarity">
    <text evidence="1 8 10">Belongs to the IPP transferase family.</text>
</comment>
<dbReference type="InterPro" id="IPR022755">
    <property type="entry name" value="Znf_C2H2_jaz"/>
</dbReference>
<dbReference type="PROSITE" id="PS00028">
    <property type="entry name" value="ZINC_FINGER_C2H2_1"/>
    <property type="match status" value="1"/>
</dbReference>
<dbReference type="SUPFAM" id="SSF52540">
    <property type="entry name" value="P-loop containing nucleoside triphosphate hydrolases"/>
    <property type="match status" value="2"/>
</dbReference>
<evidence type="ECO:0000256" key="5">
    <source>
        <dbReference type="ARBA" id="ARBA00022771"/>
    </source>
</evidence>
<keyword evidence="4 8" id="KW-0547">Nucleotide-binding</keyword>
<comment type="caution">
    <text evidence="12">The sequence shown here is derived from an EMBL/GenBank/DDBJ whole genome shotgun (WGS) entry which is preliminary data.</text>
</comment>
<dbReference type="Pfam" id="PF01715">
    <property type="entry name" value="IPPT"/>
    <property type="match status" value="1"/>
</dbReference>
<dbReference type="Gene3D" id="3.40.50.300">
    <property type="entry name" value="P-loop containing nucleotide triphosphate hydrolases"/>
    <property type="match status" value="1"/>
</dbReference>
<dbReference type="InterPro" id="IPR027417">
    <property type="entry name" value="P-loop_NTPase"/>
</dbReference>
<keyword evidence="8" id="KW-0963">Cytoplasm</keyword>
<proteinExistence type="inferred from homology"/>
<dbReference type="NCBIfam" id="TIGR00174">
    <property type="entry name" value="miaA"/>
    <property type="match status" value="1"/>
</dbReference>
<dbReference type="GeneID" id="89935329"/>
<dbReference type="Proteomes" id="UP001302812">
    <property type="component" value="Unassembled WGS sequence"/>
</dbReference>
<dbReference type="PIRSF" id="PIRSF039110">
    <property type="entry name" value="IPP_transferase"/>
    <property type="match status" value="1"/>
</dbReference>
<dbReference type="AlphaFoldDB" id="A0AAN6THK5"/>
<dbReference type="HAMAP" id="MF_00185">
    <property type="entry name" value="IPP_trans"/>
    <property type="match status" value="1"/>
</dbReference>
<dbReference type="InterPro" id="IPR018022">
    <property type="entry name" value="IPT"/>
</dbReference>
<evidence type="ECO:0000256" key="1">
    <source>
        <dbReference type="ARBA" id="ARBA00005842"/>
    </source>
</evidence>
<keyword evidence="5" id="KW-0863">Zinc-finger</keyword>
<dbReference type="EMBL" id="MU853336">
    <property type="protein sequence ID" value="KAK4114627.1"/>
    <property type="molecule type" value="Genomic_DNA"/>
</dbReference>
<evidence type="ECO:0000256" key="10">
    <source>
        <dbReference type="RuleBase" id="RU003785"/>
    </source>
</evidence>
<evidence type="ECO:0000256" key="6">
    <source>
        <dbReference type="ARBA" id="ARBA00022833"/>
    </source>
</evidence>
<evidence type="ECO:0000259" key="11">
    <source>
        <dbReference type="PROSITE" id="PS00028"/>
    </source>
</evidence>
<reference evidence="12" key="2">
    <citation type="submission" date="2023-05" db="EMBL/GenBank/DDBJ databases">
        <authorList>
            <consortium name="Lawrence Berkeley National Laboratory"/>
            <person name="Steindorff A."/>
            <person name="Hensen N."/>
            <person name="Bonometti L."/>
            <person name="Westerberg I."/>
            <person name="Brannstrom I.O."/>
            <person name="Guillou S."/>
            <person name="Cros-Aarteil S."/>
            <person name="Calhoun S."/>
            <person name="Haridas S."/>
            <person name="Kuo A."/>
            <person name="Mondo S."/>
            <person name="Pangilinan J."/>
            <person name="Riley R."/>
            <person name="Labutti K."/>
            <person name="Andreopoulos B."/>
            <person name="Lipzen A."/>
            <person name="Chen C."/>
            <person name="Yanf M."/>
            <person name="Daum C."/>
            <person name="Ng V."/>
            <person name="Clum A."/>
            <person name="Ohm R."/>
            <person name="Martin F."/>
            <person name="Silar P."/>
            <person name="Natvig D."/>
            <person name="Lalanne C."/>
            <person name="Gautier V."/>
            <person name="Ament-Velasquez S.L."/>
            <person name="Kruys A."/>
            <person name="Hutchinson M.I."/>
            <person name="Powell A.J."/>
            <person name="Barry K."/>
            <person name="Miller A.N."/>
            <person name="Grigoriev I.V."/>
            <person name="Debuchy R."/>
            <person name="Gladieux P."/>
            <person name="Thoren M.H."/>
            <person name="Johannesson H."/>
        </authorList>
    </citation>
    <scope>NUCLEOTIDE SEQUENCE</scope>
    <source>
        <strain evidence="12">CBS 508.74</strain>
    </source>
</reference>
<keyword evidence="2 8" id="KW-0808">Transferase</keyword>
<feature type="domain" description="C2H2-type" evidence="11">
    <location>
        <begin position="400"/>
        <end position="422"/>
    </location>
</feature>
<evidence type="ECO:0000256" key="7">
    <source>
        <dbReference type="ARBA" id="ARBA00022840"/>
    </source>
</evidence>
<reference evidence="12" key="1">
    <citation type="journal article" date="2023" name="Mol. Phylogenet. Evol.">
        <title>Genome-scale phylogeny and comparative genomics of the fungal order Sordariales.</title>
        <authorList>
            <person name="Hensen N."/>
            <person name="Bonometti L."/>
            <person name="Westerberg I."/>
            <person name="Brannstrom I.O."/>
            <person name="Guillou S."/>
            <person name="Cros-Aarteil S."/>
            <person name="Calhoun S."/>
            <person name="Haridas S."/>
            <person name="Kuo A."/>
            <person name="Mondo S."/>
            <person name="Pangilinan J."/>
            <person name="Riley R."/>
            <person name="LaButti K."/>
            <person name="Andreopoulos B."/>
            <person name="Lipzen A."/>
            <person name="Chen C."/>
            <person name="Yan M."/>
            <person name="Daum C."/>
            <person name="Ng V."/>
            <person name="Clum A."/>
            <person name="Steindorff A."/>
            <person name="Ohm R.A."/>
            <person name="Martin F."/>
            <person name="Silar P."/>
            <person name="Natvig D.O."/>
            <person name="Lalanne C."/>
            <person name="Gautier V."/>
            <person name="Ament-Velasquez S.L."/>
            <person name="Kruys A."/>
            <person name="Hutchinson M.I."/>
            <person name="Powell A.J."/>
            <person name="Barry K."/>
            <person name="Miller A.N."/>
            <person name="Grigoriev I.V."/>
            <person name="Debuchy R."/>
            <person name="Gladieux P."/>
            <person name="Hiltunen Thoren M."/>
            <person name="Johannesson H."/>
        </authorList>
    </citation>
    <scope>NUCLEOTIDE SEQUENCE</scope>
    <source>
        <strain evidence="12">CBS 508.74</strain>
    </source>
</reference>
<dbReference type="InterPro" id="IPR030666">
    <property type="entry name" value="IPP_transferase_euk"/>
</dbReference>
<dbReference type="GO" id="GO:0005739">
    <property type="term" value="C:mitochondrion"/>
    <property type="evidence" value="ECO:0007669"/>
    <property type="project" value="TreeGrafter"/>
</dbReference>
<comment type="function">
    <text evidence="8">Catalyzes the transfer of a dimethylallyl group onto the adenine at position 37.</text>
</comment>
<evidence type="ECO:0000313" key="13">
    <source>
        <dbReference type="Proteomes" id="UP001302812"/>
    </source>
</evidence>